<dbReference type="Proteomes" id="UP000290849">
    <property type="component" value="Unassembled WGS sequence"/>
</dbReference>
<feature type="signal peptide" evidence="2">
    <location>
        <begin position="1"/>
        <end position="28"/>
    </location>
</feature>
<dbReference type="Gene3D" id="3.40.190.10">
    <property type="entry name" value="Periplasmic binding protein-like II"/>
    <property type="match status" value="1"/>
</dbReference>
<gene>
    <name evidence="3" type="ORF">C7R54_00490</name>
</gene>
<proteinExistence type="inferred from homology"/>
<accession>A0A4Q1HN16</accession>
<dbReference type="Gene3D" id="3.40.190.150">
    <property type="entry name" value="Bordetella uptake gene, domain 1"/>
    <property type="match status" value="1"/>
</dbReference>
<evidence type="ECO:0000256" key="1">
    <source>
        <dbReference type="ARBA" id="ARBA00006987"/>
    </source>
</evidence>
<dbReference type="InterPro" id="IPR005064">
    <property type="entry name" value="BUG"/>
</dbReference>
<sequence length="332" mass="34394">MYRKLVGALAVTAALGSTLGVVATSAHAAGAKGAWPTHTIRYIVPFSPGGVSDGVARLIAEQLTARLGQSVIVENKPGVSGIVGTQLAARAEPDGYTIVGGTITTHAVNPFFVKSLGYDPVKDFAPVALVGMVSNALVVRANSPYDTVQAVIDAARAKPDTLTYGTAGPGTSQHLSGQLFQSISGTRLRQIVYKGGSQSMIDLIGGQIDMVFDTVAAERPMIDAGKVKVLGVTSAKPLADLPQARPLAELGLPGFEMQSWQGIFAPAGTPAPVVDRLAREIAAAVATPEVRAKLTMLGVAPDGRGPADFSAFQRSEIEKWGKVIKDAGIQAD</sequence>
<organism evidence="3 4">
    <name type="scientific">Achromobacter aloeverae</name>
    <dbReference type="NCBI Taxonomy" id="1750518"/>
    <lineage>
        <taxon>Bacteria</taxon>
        <taxon>Pseudomonadati</taxon>
        <taxon>Pseudomonadota</taxon>
        <taxon>Betaproteobacteria</taxon>
        <taxon>Burkholderiales</taxon>
        <taxon>Alcaligenaceae</taxon>
        <taxon>Achromobacter</taxon>
    </lineage>
</organism>
<dbReference type="PANTHER" id="PTHR42928:SF5">
    <property type="entry name" value="BLR1237 PROTEIN"/>
    <property type="match status" value="1"/>
</dbReference>
<dbReference type="PIRSF" id="PIRSF017082">
    <property type="entry name" value="YflP"/>
    <property type="match status" value="1"/>
</dbReference>
<name>A0A4Q1HN16_9BURK</name>
<dbReference type="AlphaFoldDB" id="A0A4Q1HN16"/>
<keyword evidence="2" id="KW-0732">Signal</keyword>
<dbReference type="SUPFAM" id="SSF53850">
    <property type="entry name" value="Periplasmic binding protein-like II"/>
    <property type="match status" value="1"/>
</dbReference>
<comment type="caution">
    <text evidence="3">The sequence shown here is derived from an EMBL/GenBank/DDBJ whole genome shotgun (WGS) entry which is preliminary data.</text>
</comment>
<dbReference type="PANTHER" id="PTHR42928">
    <property type="entry name" value="TRICARBOXYLATE-BINDING PROTEIN"/>
    <property type="match status" value="1"/>
</dbReference>
<evidence type="ECO:0000256" key="2">
    <source>
        <dbReference type="SAM" id="SignalP"/>
    </source>
</evidence>
<dbReference type="RefSeq" id="WP_129148242.1">
    <property type="nucleotide sequence ID" value="NZ_JBHSDO010000016.1"/>
</dbReference>
<dbReference type="CDD" id="cd13578">
    <property type="entry name" value="PBP2_Bug27"/>
    <property type="match status" value="1"/>
</dbReference>
<feature type="chain" id="PRO_5020553594" evidence="2">
    <location>
        <begin position="29"/>
        <end position="332"/>
    </location>
</feature>
<dbReference type="InterPro" id="IPR042100">
    <property type="entry name" value="Bug_dom1"/>
</dbReference>
<protein>
    <submittedName>
        <fullName evidence="3">MFS transporter</fullName>
    </submittedName>
</protein>
<keyword evidence="4" id="KW-1185">Reference proteome</keyword>
<reference evidence="3 4" key="1">
    <citation type="journal article" date="2017" name="Int. J. Syst. Evol. Microbiol.">
        <title>Achromobacter aloeverae sp. nov., isolated from the root of Aloe vera (L.) Burm.f.</title>
        <authorList>
            <person name="Kuncharoen N."/>
            <person name="Muramatsu Y."/>
            <person name="Shibata C."/>
            <person name="Kamakura Y."/>
            <person name="Nakagawa Y."/>
            <person name="Tanasupawat S."/>
        </authorList>
    </citation>
    <scope>NUCLEOTIDE SEQUENCE [LARGE SCALE GENOMIC DNA]</scope>
    <source>
        <strain evidence="3 4">AVA-1</strain>
    </source>
</reference>
<evidence type="ECO:0000313" key="3">
    <source>
        <dbReference type="EMBL" id="RXN92279.1"/>
    </source>
</evidence>
<comment type="similarity">
    <text evidence="1">Belongs to the UPF0065 (bug) family.</text>
</comment>
<dbReference type="Pfam" id="PF03401">
    <property type="entry name" value="TctC"/>
    <property type="match status" value="1"/>
</dbReference>
<dbReference type="EMBL" id="PYAL01000001">
    <property type="protein sequence ID" value="RXN92279.1"/>
    <property type="molecule type" value="Genomic_DNA"/>
</dbReference>
<dbReference type="OrthoDB" id="8678477at2"/>
<evidence type="ECO:0000313" key="4">
    <source>
        <dbReference type="Proteomes" id="UP000290849"/>
    </source>
</evidence>